<dbReference type="AlphaFoldDB" id="A0A9I9CUK1"/>
<name>A0A9I9CUK1_CUCME</name>
<proteinExistence type="predicted"/>
<dbReference type="Gramene" id="MELO3C008740.2.1">
    <property type="protein sequence ID" value="MELO3C008740.2.1"/>
    <property type="gene ID" value="MELO3C008740.2"/>
</dbReference>
<sequence>MGLKRAMEVGGERTDETTRDWLTLRNEDEATWVDEDTMEERAAGVRLKIGMTGD</sequence>
<dbReference type="EnsemblPlants" id="MELO3C008740.2.1">
    <property type="protein sequence ID" value="MELO3C008740.2.1"/>
    <property type="gene ID" value="MELO3C008740.2"/>
</dbReference>
<evidence type="ECO:0000313" key="1">
    <source>
        <dbReference type="EnsemblPlants" id="MELO3C008740.2.1"/>
    </source>
</evidence>
<reference evidence="1" key="1">
    <citation type="submission" date="2023-03" db="UniProtKB">
        <authorList>
            <consortium name="EnsemblPlants"/>
        </authorList>
    </citation>
    <scope>IDENTIFICATION</scope>
</reference>
<accession>A0A9I9CUK1</accession>
<protein>
    <submittedName>
        <fullName evidence="1">Uncharacterized protein</fullName>
    </submittedName>
</protein>
<organism evidence="1">
    <name type="scientific">Cucumis melo</name>
    <name type="common">Muskmelon</name>
    <dbReference type="NCBI Taxonomy" id="3656"/>
    <lineage>
        <taxon>Eukaryota</taxon>
        <taxon>Viridiplantae</taxon>
        <taxon>Streptophyta</taxon>
        <taxon>Embryophyta</taxon>
        <taxon>Tracheophyta</taxon>
        <taxon>Spermatophyta</taxon>
        <taxon>Magnoliopsida</taxon>
        <taxon>eudicotyledons</taxon>
        <taxon>Gunneridae</taxon>
        <taxon>Pentapetalae</taxon>
        <taxon>rosids</taxon>
        <taxon>fabids</taxon>
        <taxon>Cucurbitales</taxon>
        <taxon>Cucurbitaceae</taxon>
        <taxon>Benincaseae</taxon>
        <taxon>Cucumis</taxon>
    </lineage>
</organism>